<dbReference type="Pfam" id="PF00072">
    <property type="entry name" value="Response_reg"/>
    <property type="match status" value="1"/>
</dbReference>
<dbReference type="Gene3D" id="3.40.50.2300">
    <property type="match status" value="1"/>
</dbReference>
<evidence type="ECO:0000259" key="9">
    <source>
        <dbReference type="PROSITE" id="PS51755"/>
    </source>
</evidence>
<accession>A0A089HRV0</accession>
<dbReference type="InterPro" id="IPR001789">
    <property type="entry name" value="Sig_transdc_resp-reg_receiver"/>
</dbReference>
<dbReference type="RefSeq" id="WP_042206903.1">
    <property type="nucleotide sequence ID" value="NZ_CP009288.1"/>
</dbReference>
<dbReference type="CDD" id="cd00383">
    <property type="entry name" value="trans_reg_C"/>
    <property type="match status" value="1"/>
</dbReference>
<evidence type="ECO:0000256" key="7">
    <source>
        <dbReference type="PROSITE-ProRule" id="PRU01091"/>
    </source>
</evidence>
<gene>
    <name evidence="10" type="ORF">PDUR_15120</name>
</gene>
<dbReference type="OrthoDB" id="9790442at2"/>
<dbReference type="SMART" id="SM00448">
    <property type="entry name" value="REC"/>
    <property type="match status" value="1"/>
</dbReference>
<keyword evidence="3" id="KW-0805">Transcription regulation</keyword>
<evidence type="ECO:0000256" key="6">
    <source>
        <dbReference type="PROSITE-ProRule" id="PRU00169"/>
    </source>
</evidence>
<dbReference type="InterPro" id="IPR036388">
    <property type="entry name" value="WH-like_DNA-bd_sf"/>
</dbReference>
<dbReference type="GO" id="GO:0032993">
    <property type="term" value="C:protein-DNA complex"/>
    <property type="evidence" value="ECO:0007669"/>
    <property type="project" value="TreeGrafter"/>
</dbReference>
<evidence type="ECO:0000259" key="8">
    <source>
        <dbReference type="PROSITE" id="PS50110"/>
    </source>
</evidence>
<dbReference type="GO" id="GO:0000976">
    <property type="term" value="F:transcription cis-regulatory region binding"/>
    <property type="evidence" value="ECO:0007669"/>
    <property type="project" value="TreeGrafter"/>
</dbReference>
<evidence type="ECO:0000256" key="2">
    <source>
        <dbReference type="ARBA" id="ARBA00023012"/>
    </source>
</evidence>
<keyword evidence="2" id="KW-0902">Two-component regulatory system</keyword>
<evidence type="ECO:0000313" key="11">
    <source>
        <dbReference type="Proteomes" id="UP000029409"/>
    </source>
</evidence>
<dbReference type="SMART" id="SM00862">
    <property type="entry name" value="Trans_reg_C"/>
    <property type="match status" value="1"/>
</dbReference>
<proteinExistence type="predicted"/>
<dbReference type="PANTHER" id="PTHR48111:SF73">
    <property type="entry name" value="ALKALINE PHOSPHATASE SYNTHESIS TRANSCRIPTIONAL REGULATORY PROTEIN PHOP"/>
    <property type="match status" value="1"/>
</dbReference>
<dbReference type="CDD" id="cd17574">
    <property type="entry name" value="REC_OmpR"/>
    <property type="match status" value="1"/>
</dbReference>
<protein>
    <submittedName>
        <fullName evidence="10">Transcriptional regulator</fullName>
    </submittedName>
</protein>
<dbReference type="GO" id="GO:0000156">
    <property type="term" value="F:phosphorelay response regulator activity"/>
    <property type="evidence" value="ECO:0007669"/>
    <property type="project" value="TreeGrafter"/>
</dbReference>
<dbReference type="Gene3D" id="6.10.250.690">
    <property type="match status" value="1"/>
</dbReference>
<evidence type="ECO:0000313" key="10">
    <source>
        <dbReference type="EMBL" id="AIQ13098.1"/>
    </source>
</evidence>
<dbReference type="InterPro" id="IPR039420">
    <property type="entry name" value="WalR-like"/>
</dbReference>
<reference evidence="10 11" key="1">
    <citation type="submission" date="2014-08" db="EMBL/GenBank/DDBJ databases">
        <title>Comparative genomics of the Paenibacillus odorifer group.</title>
        <authorList>
            <person name="den Bakker H.C."/>
            <person name="Tsai Y.-C."/>
            <person name="Martin N."/>
            <person name="Korlach J."/>
            <person name="Wiedmann M."/>
        </authorList>
    </citation>
    <scope>NUCLEOTIDE SEQUENCE [LARGE SCALE GENOMIC DNA]</scope>
    <source>
        <strain evidence="10 11">DSM 1735</strain>
    </source>
</reference>
<dbReference type="AlphaFoldDB" id="A0A089HRV0"/>
<evidence type="ECO:0000256" key="3">
    <source>
        <dbReference type="ARBA" id="ARBA00023015"/>
    </source>
</evidence>
<dbReference type="PROSITE" id="PS50110">
    <property type="entry name" value="RESPONSE_REGULATORY"/>
    <property type="match status" value="1"/>
</dbReference>
<dbReference type="InterPro" id="IPR001867">
    <property type="entry name" value="OmpR/PhoB-type_DNA-bd"/>
</dbReference>
<dbReference type="STRING" id="44251.PDUR_15120"/>
<dbReference type="KEGG" id="pdu:PDUR_15120"/>
<keyword evidence="5" id="KW-0804">Transcription</keyword>
<dbReference type="SUPFAM" id="SSF52172">
    <property type="entry name" value="CheY-like"/>
    <property type="match status" value="1"/>
</dbReference>
<dbReference type="Proteomes" id="UP000029409">
    <property type="component" value="Chromosome"/>
</dbReference>
<dbReference type="Pfam" id="PF00486">
    <property type="entry name" value="Trans_reg_C"/>
    <property type="match status" value="1"/>
</dbReference>
<dbReference type="GO" id="GO:0006355">
    <property type="term" value="P:regulation of DNA-templated transcription"/>
    <property type="evidence" value="ECO:0007669"/>
    <property type="project" value="InterPro"/>
</dbReference>
<keyword evidence="1 6" id="KW-0597">Phosphoprotein</keyword>
<keyword evidence="4 7" id="KW-0238">DNA-binding</keyword>
<dbReference type="PANTHER" id="PTHR48111">
    <property type="entry name" value="REGULATOR OF RPOS"/>
    <property type="match status" value="1"/>
</dbReference>
<evidence type="ECO:0000256" key="4">
    <source>
        <dbReference type="ARBA" id="ARBA00023125"/>
    </source>
</evidence>
<evidence type="ECO:0000256" key="1">
    <source>
        <dbReference type="ARBA" id="ARBA00022553"/>
    </source>
</evidence>
<dbReference type="PROSITE" id="PS51755">
    <property type="entry name" value="OMPR_PHOB"/>
    <property type="match status" value="1"/>
</dbReference>
<keyword evidence="11" id="KW-1185">Reference proteome</keyword>
<feature type="domain" description="Response regulatory" evidence="8">
    <location>
        <begin position="3"/>
        <end position="116"/>
    </location>
</feature>
<evidence type="ECO:0000256" key="5">
    <source>
        <dbReference type="ARBA" id="ARBA00023163"/>
    </source>
</evidence>
<feature type="DNA-binding region" description="OmpR/PhoB-type" evidence="7">
    <location>
        <begin position="127"/>
        <end position="227"/>
    </location>
</feature>
<dbReference type="Gene3D" id="1.10.10.10">
    <property type="entry name" value="Winged helix-like DNA-binding domain superfamily/Winged helix DNA-binding domain"/>
    <property type="match status" value="1"/>
</dbReference>
<dbReference type="GO" id="GO:0005829">
    <property type="term" value="C:cytosol"/>
    <property type="evidence" value="ECO:0007669"/>
    <property type="project" value="TreeGrafter"/>
</dbReference>
<dbReference type="eggNOG" id="COG0745">
    <property type="taxonomic scope" value="Bacteria"/>
</dbReference>
<organism evidence="10 11">
    <name type="scientific">Paenibacillus durus</name>
    <name type="common">Paenibacillus azotofixans</name>
    <dbReference type="NCBI Taxonomy" id="44251"/>
    <lineage>
        <taxon>Bacteria</taxon>
        <taxon>Bacillati</taxon>
        <taxon>Bacillota</taxon>
        <taxon>Bacilli</taxon>
        <taxon>Bacillales</taxon>
        <taxon>Paenibacillaceae</taxon>
        <taxon>Paenibacillus</taxon>
    </lineage>
</organism>
<name>A0A089HRV0_PAEDU</name>
<dbReference type="EMBL" id="CP009288">
    <property type="protein sequence ID" value="AIQ13098.1"/>
    <property type="molecule type" value="Genomic_DNA"/>
</dbReference>
<dbReference type="InterPro" id="IPR011006">
    <property type="entry name" value="CheY-like_superfamily"/>
</dbReference>
<sequence>MTTIMIVEDDRLLLEGLAYTLEKERYEVLAAGSYREGVAYFQSHSIQLAILDIRLPDGSGTDLCREIRRSSGTPVIFLTANDTEPEIVAGFDLGADDYISKPFSMEVLLRRIKAVLRRTGEDETGMERYFIYKDLKVDYGKMTVWKNEEELKLTTTEYRLLEALAQNSGQVMTREMLLDRLWDQSGNFVDENTLSVNIKRLRDKLEDDPKNCRYIKTVFGIGYTWGDG</sequence>
<feature type="modified residue" description="4-aspartylphosphate" evidence="6">
    <location>
        <position position="52"/>
    </location>
</feature>
<feature type="domain" description="OmpR/PhoB-type" evidence="9">
    <location>
        <begin position="127"/>
        <end position="227"/>
    </location>
</feature>